<evidence type="ECO:0000256" key="1">
    <source>
        <dbReference type="ARBA" id="ARBA00005785"/>
    </source>
</evidence>
<proteinExistence type="inferred from homology"/>
<keyword evidence="3" id="KW-0378">Hydrolase</keyword>
<dbReference type="InterPro" id="IPR050180">
    <property type="entry name" value="RNR_Ribonuclease"/>
</dbReference>
<comment type="caution">
    <text evidence="9">The sequence shown here is derived from an EMBL/GenBank/DDBJ whole genome shotgun (WGS) entry which is preliminary data.</text>
</comment>
<dbReference type="GO" id="GO:0000175">
    <property type="term" value="F:3'-5'-RNA exonuclease activity"/>
    <property type="evidence" value="ECO:0007669"/>
    <property type="project" value="TreeGrafter"/>
</dbReference>
<dbReference type="Proteomes" id="UP000478052">
    <property type="component" value="Unassembled WGS sequence"/>
</dbReference>
<dbReference type="PANTHER" id="PTHR23355:SF9">
    <property type="entry name" value="DIS3-LIKE EXONUCLEASE 2"/>
    <property type="match status" value="1"/>
</dbReference>
<dbReference type="GO" id="GO:0006402">
    <property type="term" value="P:mRNA catabolic process"/>
    <property type="evidence" value="ECO:0007669"/>
    <property type="project" value="TreeGrafter"/>
</dbReference>
<protein>
    <submittedName>
        <fullName evidence="9">DIS3-like exonuclease 2 isoform X1</fullName>
    </submittedName>
</protein>
<dbReference type="GO" id="GO:0000932">
    <property type="term" value="C:P-body"/>
    <property type="evidence" value="ECO:0007669"/>
    <property type="project" value="TreeGrafter"/>
</dbReference>
<dbReference type="Pfam" id="PF00773">
    <property type="entry name" value="RNB"/>
    <property type="match status" value="1"/>
</dbReference>
<dbReference type="AlphaFoldDB" id="A0A6G0YJ38"/>
<keyword evidence="5" id="KW-0694">RNA-binding</keyword>
<dbReference type="InterPro" id="IPR033771">
    <property type="entry name" value="Rrp44_CSD1"/>
</dbReference>
<dbReference type="SMART" id="SM00955">
    <property type="entry name" value="RNB"/>
    <property type="match status" value="1"/>
</dbReference>
<comment type="similarity">
    <text evidence="1 6">Belongs to the RNR ribonuclease family.</text>
</comment>
<evidence type="ECO:0000313" key="10">
    <source>
        <dbReference type="Proteomes" id="UP000478052"/>
    </source>
</evidence>
<dbReference type="InterPro" id="IPR012340">
    <property type="entry name" value="NA-bd_OB-fold"/>
</dbReference>
<dbReference type="EMBL" id="VUJU01003732">
    <property type="protein sequence ID" value="KAF0756892.1"/>
    <property type="molecule type" value="Genomic_DNA"/>
</dbReference>
<dbReference type="GO" id="GO:0010587">
    <property type="term" value="P:miRNA catabolic process"/>
    <property type="evidence" value="ECO:0007669"/>
    <property type="project" value="TreeGrafter"/>
</dbReference>
<dbReference type="Gene3D" id="2.40.50.690">
    <property type="match status" value="1"/>
</dbReference>
<feature type="compositionally biased region" description="Polar residues" evidence="7">
    <location>
        <begin position="95"/>
        <end position="107"/>
    </location>
</feature>
<dbReference type="PANTHER" id="PTHR23355">
    <property type="entry name" value="RIBONUCLEASE"/>
    <property type="match status" value="1"/>
</dbReference>
<dbReference type="SUPFAM" id="SSF50249">
    <property type="entry name" value="Nucleic acid-binding proteins"/>
    <property type="match status" value="2"/>
</dbReference>
<evidence type="ECO:0000256" key="4">
    <source>
        <dbReference type="ARBA" id="ARBA00022839"/>
    </source>
</evidence>
<gene>
    <name evidence="9" type="ORF">FWK35_00012680</name>
</gene>
<dbReference type="OrthoDB" id="372421at2759"/>
<dbReference type="GO" id="GO:0003723">
    <property type="term" value="F:RNA binding"/>
    <property type="evidence" value="ECO:0007669"/>
    <property type="project" value="UniProtKB-KW"/>
</dbReference>
<keyword evidence="10" id="KW-1185">Reference proteome</keyword>
<dbReference type="InterPro" id="IPR001900">
    <property type="entry name" value="RNase_II/R"/>
</dbReference>
<name>A0A6G0YJ38_APHCR</name>
<organism evidence="9 10">
    <name type="scientific">Aphis craccivora</name>
    <name type="common">Cowpea aphid</name>
    <dbReference type="NCBI Taxonomy" id="307492"/>
    <lineage>
        <taxon>Eukaryota</taxon>
        <taxon>Metazoa</taxon>
        <taxon>Ecdysozoa</taxon>
        <taxon>Arthropoda</taxon>
        <taxon>Hexapoda</taxon>
        <taxon>Insecta</taxon>
        <taxon>Pterygota</taxon>
        <taxon>Neoptera</taxon>
        <taxon>Paraneoptera</taxon>
        <taxon>Hemiptera</taxon>
        <taxon>Sternorrhyncha</taxon>
        <taxon>Aphidomorpha</taxon>
        <taxon>Aphidoidea</taxon>
        <taxon>Aphididae</taxon>
        <taxon>Aphidini</taxon>
        <taxon>Aphis</taxon>
        <taxon>Aphis</taxon>
    </lineage>
</organism>
<reference evidence="9 10" key="1">
    <citation type="submission" date="2019-08" db="EMBL/GenBank/DDBJ databases">
        <title>Whole genome of Aphis craccivora.</title>
        <authorList>
            <person name="Voronova N.V."/>
            <person name="Shulinski R.S."/>
            <person name="Bandarenka Y.V."/>
            <person name="Zhorov D.G."/>
            <person name="Warner D."/>
        </authorList>
    </citation>
    <scope>NUCLEOTIDE SEQUENCE [LARGE SCALE GENOMIC DNA]</scope>
    <source>
        <strain evidence="9">180601</strain>
        <tissue evidence="9">Whole Body</tissue>
    </source>
</reference>
<dbReference type="InterPro" id="IPR022966">
    <property type="entry name" value="RNase_II/R_CS"/>
</dbReference>
<feature type="region of interest" description="Disordered" evidence="7">
    <location>
        <begin position="70"/>
        <end position="107"/>
    </location>
</feature>
<sequence>MNRKRSGLGTSALFLGILTEADKYSCYSFSISIELQILQSLFNDKNKSLTEASKLVEKIENGLAEIENTPENQSRIRTKKRLHRRQKQKLKSLIDKNNPNSKEQTRSTTAVYEPFISQKNYYANYMQLDDVIKGLESGELFEGYIRISQKCTNEAYVPSPDKSKDILLNSIKARNRALDGDKVAVRILDKSEWRNPDTEDCQRTGEVVYILDRKENRVVVGTLLVDRGVLHRYSTLVPRDCRIPRLLIDTSIWPFPIHLRDGTKESKELFYALLPSWENFKLPKGILKGVLGESGEINTETEGILIAHDIQERPYPEDIDQYFPPQFSVEDELKYRKDFRKHCIFSIDPPTARDLDDALSCVPLPNGNFEIGIHISDVSYFVKQGTPLDEIAERLATSVYLTQKVYHMLPPALTMMASLLPGTDKLAVSITLEMTPDANVISHSFSQSIIHSCAQLHYAHAQIFLENPNKKDWDESEFPTVYNGYTINDCATAVSHLHKLAAVMRERRFSSGALAINQPKLSFEIDRATCEPLSYSLYILHESNWLIEEFMLLANTMVAEHLKTHFPTTAMLRNHHRPDAVPMEKAVKLLKAHGIDIDFTSAGSIHKSKAAYCKGENSENPHWDIIISNILSKPMVRAEYCVIDPNKSMSHFALNVPYYTHFTSPIRRYPDIVVHRMLISWLTGKPIKEYEDPKVINKIAINSNDKKNNAKKASEASAEIYAACLIGKLGGLVVDASVMEVKENYFEATVLSMNMNVRVYVNISPQNPDLLHKGCTLSTIDNKPTLTIYWDYKGEDRQTLQLFDKVKLKLSKRESCLKLRAILIRDE</sequence>
<feature type="compositionally biased region" description="Basic residues" evidence="7">
    <location>
        <begin position="76"/>
        <end position="90"/>
    </location>
</feature>
<accession>A0A6G0YJ38</accession>
<feature type="domain" description="RNB" evidence="8">
    <location>
        <begin position="336"/>
        <end position="684"/>
    </location>
</feature>
<dbReference type="Gene3D" id="2.40.50.140">
    <property type="entry name" value="Nucleic acid-binding proteins"/>
    <property type="match status" value="1"/>
</dbReference>
<keyword evidence="2" id="KW-0540">Nuclease</keyword>
<dbReference type="Gene3D" id="2.40.50.700">
    <property type="match status" value="1"/>
</dbReference>
<evidence type="ECO:0000256" key="3">
    <source>
        <dbReference type="ARBA" id="ARBA00022801"/>
    </source>
</evidence>
<keyword evidence="4 9" id="KW-0269">Exonuclease</keyword>
<evidence type="ECO:0000259" key="8">
    <source>
        <dbReference type="SMART" id="SM00955"/>
    </source>
</evidence>
<evidence type="ECO:0000256" key="7">
    <source>
        <dbReference type="SAM" id="MobiDB-lite"/>
    </source>
</evidence>
<dbReference type="InterPro" id="IPR041505">
    <property type="entry name" value="Dis3_CSD2"/>
</dbReference>
<evidence type="ECO:0000256" key="6">
    <source>
        <dbReference type="RuleBase" id="RU003901"/>
    </source>
</evidence>
<dbReference type="PROSITE" id="PS01175">
    <property type="entry name" value="RIBONUCLEASE_II"/>
    <property type="match status" value="1"/>
</dbReference>
<evidence type="ECO:0000256" key="2">
    <source>
        <dbReference type="ARBA" id="ARBA00022722"/>
    </source>
</evidence>
<dbReference type="Pfam" id="PF17849">
    <property type="entry name" value="OB_Dis3"/>
    <property type="match status" value="1"/>
</dbReference>
<dbReference type="Pfam" id="PF17216">
    <property type="entry name" value="Rrp44_CSD1"/>
    <property type="match status" value="1"/>
</dbReference>
<evidence type="ECO:0000256" key="5">
    <source>
        <dbReference type="ARBA" id="ARBA00022884"/>
    </source>
</evidence>
<evidence type="ECO:0000313" key="9">
    <source>
        <dbReference type="EMBL" id="KAF0756892.1"/>
    </source>
</evidence>